<keyword evidence="3" id="KW-1185">Reference proteome</keyword>
<evidence type="ECO:0000256" key="1">
    <source>
        <dbReference type="SAM" id="MobiDB-lite"/>
    </source>
</evidence>
<proteinExistence type="predicted"/>
<dbReference type="AlphaFoldDB" id="A0ABD2UQZ2"/>
<protein>
    <submittedName>
        <fullName evidence="2">Uncharacterized protein</fullName>
    </submittedName>
</protein>
<evidence type="ECO:0000313" key="2">
    <source>
        <dbReference type="EMBL" id="KAL3370362.1"/>
    </source>
</evidence>
<feature type="non-terminal residue" evidence="2">
    <location>
        <position position="1"/>
    </location>
</feature>
<feature type="compositionally biased region" description="Polar residues" evidence="1">
    <location>
        <begin position="41"/>
        <end position="54"/>
    </location>
</feature>
<accession>A0ABD2UQZ2</accession>
<sequence>HTKKKVECIEMKSKIRVIFESFISCGKPSKVLSEPGDESSENVQRQGEEQQVMQNEPKIVKNEPKNAQVLLQGPIVKNEDEKAQEQERGTFVNRKHITTYRKITISAQQAKRSRKRSPPRSKTG</sequence>
<name>A0ABD2UQZ2_9SOLN</name>
<evidence type="ECO:0000313" key="3">
    <source>
        <dbReference type="Proteomes" id="UP001627284"/>
    </source>
</evidence>
<comment type="caution">
    <text evidence="2">The sequence shown here is derived from an EMBL/GenBank/DDBJ whole genome shotgun (WGS) entry which is preliminary data.</text>
</comment>
<dbReference type="Proteomes" id="UP001627284">
    <property type="component" value="Unassembled WGS sequence"/>
</dbReference>
<reference evidence="2 3" key="1">
    <citation type="submission" date="2024-05" db="EMBL/GenBank/DDBJ databases">
        <title>De novo assembly of an allotetraploid wild potato.</title>
        <authorList>
            <person name="Hosaka A.J."/>
        </authorList>
    </citation>
    <scope>NUCLEOTIDE SEQUENCE [LARGE SCALE GENOMIC DNA]</scope>
    <source>
        <tissue evidence="2">Young leaves</tissue>
    </source>
</reference>
<organism evidence="2 3">
    <name type="scientific">Solanum stoloniferum</name>
    <dbReference type="NCBI Taxonomy" id="62892"/>
    <lineage>
        <taxon>Eukaryota</taxon>
        <taxon>Viridiplantae</taxon>
        <taxon>Streptophyta</taxon>
        <taxon>Embryophyta</taxon>
        <taxon>Tracheophyta</taxon>
        <taxon>Spermatophyta</taxon>
        <taxon>Magnoliopsida</taxon>
        <taxon>eudicotyledons</taxon>
        <taxon>Gunneridae</taxon>
        <taxon>Pentapetalae</taxon>
        <taxon>asterids</taxon>
        <taxon>lamiids</taxon>
        <taxon>Solanales</taxon>
        <taxon>Solanaceae</taxon>
        <taxon>Solanoideae</taxon>
        <taxon>Solaneae</taxon>
        <taxon>Solanum</taxon>
    </lineage>
</organism>
<feature type="compositionally biased region" description="Basic residues" evidence="1">
    <location>
        <begin position="111"/>
        <end position="124"/>
    </location>
</feature>
<feature type="compositionally biased region" description="Basic and acidic residues" evidence="1">
    <location>
        <begin position="77"/>
        <end position="88"/>
    </location>
</feature>
<gene>
    <name evidence="2" type="ORF">AABB24_007407</name>
</gene>
<feature type="region of interest" description="Disordered" evidence="1">
    <location>
        <begin position="28"/>
        <end position="124"/>
    </location>
</feature>
<dbReference type="EMBL" id="JBJKTR010000004">
    <property type="protein sequence ID" value="KAL3370362.1"/>
    <property type="molecule type" value="Genomic_DNA"/>
</dbReference>